<accession>A0A816U659</accession>
<sequence>MLESPLETRYSSPFATKYDRATSLRATPSSPVRLLPGYATLSSSYLSPSPSRLFGPERSHRTNLIGTGCIFDYNRPTSPLEISNRESSQSQLQARP</sequence>
<gene>
    <name evidence="2" type="ORF">DARMORV10_C08P05090.1</name>
</gene>
<organism evidence="2">
    <name type="scientific">Brassica napus</name>
    <name type="common">Rape</name>
    <dbReference type="NCBI Taxonomy" id="3708"/>
    <lineage>
        <taxon>Eukaryota</taxon>
        <taxon>Viridiplantae</taxon>
        <taxon>Streptophyta</taxon>
        <taxon>Embryophyta</taxon>
        <taxon>Tracheophyta</taxon>
        <taxon>Spermatophyta</taxon>
        <taxon>Magnoliopsida</taxon>
        <taxon>eudicotyledons</taxon>
        <taxon>Gunneridae</taxon>
        <taxon>Pentapetalae</taxon>
        <taxon>rosids</taxon>
        <taxon>malvids</taxon>
        <taxon>Brassicales</taxon>
        <taxon>Brassicaceae</taxon>
        <taxon>Brassiceae</taxon>
        <taxon>Brassica</taxon>
    </lineage>
</organism>
<protein>
    <submittedName>
        <fullName evidence="2">(rape) hypothetical protein</fullName>
    </submittedName>
</protein>
<feature type="region of interest" description="Disordered" evidence="1">
    <location>
        <begin position="76"/>
        <end position="96"/>
    </location>
</feature>
<evidence type="ECO:0000256" key="1">
    <source>
        <dbReference type="SAM" id="MobiDB-lite"/>
    </source>
</evidence>
<dbReference type="Proteomes" id="UP001295469">
    <property type="component" value="Chromosome C08"/>
</dbReference>
<evidence type="ECO:0000313" key="2">
    <source>
        <dbReference type="EMBL" id="CAF2106146.1"/>
    </source>
</evidence>
<proteinExistence type="predicted"/>
<reference evidence="2" key="1">
    <citation type="submission" date="2021-01" db="EMBL/GenBank/DDBJ databases">
        <authorList>
            <consortium name="Genoscope - CEA"/>
            <person name="William W."/>
        </authorList>
    </citation>
    <scope>NUCLEOTIDE SEQUENCE</scope>
</reference>
<name>A0A816U659_BRANA</name>
<dbReference type="EMBL" id="HG994372">
    <property type="protein sequence ID" value="CAF2106146.1"/>
    <property type="molecule type" value="Genomic_DNA"/>
</dbReference>
<dbReference type="AlphaFoldDB" id="A0A816U659"/>